<feature type="transmembrane region" description="Helical" evidence="7">
    <location>
        <begin position="270"/>
        <end position="293"/>
    </location>
</feature>
<dbReference type="Pfam" id="PF13727">
    <property type="entry name" value="CoA_binding_3"/>
    <property type="match status" value="1"/>
</dbReference>
<evidence type="ECO:0000256" key="1">
    <source>
        <dbReference type="ARBA" id="ARBA00004141"/>
    </source>
</evidence>
<evidence type="ECO:0000256" key="7">
    <source>
        <dbReference type="SAM" id="Phobius"/>
    </source>
</evidence>
<evidence type="ECO:0000256" key="5">
    <source>
        <dbReference type="ARBA" id="ARBA00022989"/>
    </source>
</evidence>
<evidence type="ECO:0000313" key="10">
    <source>
        <dbReference type="Proteomes" id="UP000231183"/>
    </source>
</evidence>
<dbReference type="GO" id="GO:0016020">
    <property type="term" value="C:membrane"/>
    <property type="evidence" value="ECO:0007669"/>
    <property type="project" value="UniProtKB-SubCell"/>
</dbReference>
<dbReference type="NCBIfam" id="TIGR03025">
    <property type="entry name" value="EPS_sugtrans"/>
    <property type="match status" value="1"/>
</dbReference>
<feature type="transmembrane region" description="Helical" evidence="7">
    <location>
        <begin position="7"/>
        <end position="30"/>
    </location>
</feature>
<evidence type="ECO:0000259" key="8">
    <source>
        <dbReference type="Pfam" id="PF02397"/>
    </source>
</evidence>
<evidence type="ECO:0000256" key="4">
    <source>
        <dbReference type="ARBA" id="ARBA00022692"/>
    </source>
</evidence>
<feature type="transmembrane region" description="Helical" evidence="7">
    <location>
        <begin position="84"/>
        <end position="107"/>
    </location>
</feature>
<dbReference type="GO" id="GO:0016780">
    <property type="term" value="F:phosphotransferase activity, for other substituted phosphate groups"/>
    <property type="evidence" value="ECO:0007669"/>
    <property type="project" value="TreeGrafter"/>
</dbReference>
<feature type="transmembrane region" description="Helical" evidence="7">
    <location>
        <begin position="231"/>
        <end position="250"/>
    </location>
</feature>
<feature type="domain" description="Bacterial sugar transferase" evidence="8">
    <location>
        <begin position="265"/>
        <end position="467"/>
    </location>
</feature>
<sequence length="472" mass="54005">MKKFELTFAFLQLPLDFLMLVLAGFTAYQLRFTELMTGIRPVIFALSWQNYWPLVILVALFWLIIFAFAGLYHTNPNRKLAKDLRRLVFACTTGFGAITIYVFFTLQKFDSRFLVLVGWILAIIYVAIGRIMMKGIKTLLYRAGVGLRRTIIIGRHKIADQIKNFLEEKKSLGYKIIGAYESFDAKNAKTILVSRPDEIIFANPKSDQQGALMALNFANVNHINFKYTADLFAVVSSNMTFGTLAGIPIIELTRTRLFGWRSIWKRLFDIFASIILIIIFSPLFILIALATMIESGRPIIYKNERVGQAGQKFLTYKFRTMIQKYCTGQQFGASGTAALKKEAELIAKQSDKQGPVYKIKNDPRLTGLGKFLRRWSLDELPQFFNVLLGSMSLVGPRPHQPREVERYENQHKMILAIKPGLTGLSQISGRSDLIWEEEARLDAFYIENWSLLMDLIVLIKTPFIVFKKKGAW</sequence>
<comment type="caution">
    <text evidence="9">The sequence shown here is derived from an EMBL/GenBank/DDBJ whole genome shotgun (WGS) entry which is preliminary data.</text>
</comment>
<comment type="subcellular location">
    <subcellularLocation>
        <location evidence="1">Membrane</location>
        <topology evidence="1">Multi-pass membrane protein</topology>
    </subcellularLocation>
</comment>
<dbReference type="PANTHER" id="PTHR30576">
    <property type="entry name" value="COLANIC BIOSYNTHESIS UDP-GLUCOSE LIPID CARRIER TRANSFERASE"/>
    <property type="match status" value="1"/>
</dbReference>
<name>A0A2M6W3G1_9BACT</name>
<evidence type="ECO:0000313" key="9">
    <source>
        <dbReference type="EMBL" id="PIT87322.1"/>
    </source>
</evidence>
<evidence type="ECO:0000256" key="3">
    <source>
        <dbReference type="ARBA" id="ARBA00022679"/>
    </source>
</evidence>
<dbReference type="EMBL" id="PFBX01000037">
    <property type="protein sequence ID" value="PIT87322.1"/>
    <property type="molecule type" value="Genomic_DNA"/>
</dbReference>
<dbReference type="InterPro" id="IPR003362">
    <property type="entry name" value="Bact_transf"/>
</dbReference>
<keyword evidence="4 7" id="KW-0812">Transmembrane</keyword>
<protein>
    <recommendedName>
        <fullName evidence="8">Bacterial sugar transferase domain-containing protein</fullName>
    </recommendedName>
</protein>
<dbReference type="PANTHER" id="PTHR30576:SF0">
    <property type="entry name" value="UNDECAPRENYL-PHOSPHATE N-ACETYLGALACTOSAMINYL 1-PHOSPHATE TRANSFERASE-RELATED"/>
    <property type="match status" value="1"/>
</dbReference>
<keyword evidence="6 7" id="KW-0472">Membrane</keyword>
<reference evidence="10" key="1">
    <citation type="submission" date="2017-09" db="EMBL/GenBank/DDBJ databases">
        <title>Depth-based differentiation of microbial function through sediment-hosted aquifers and enrichment of novel symbionts in the deep terrestrial subsurface.</title>
        <authorList>
            <person name="Probst A.J."/>
            <person name="Ladd B."/>
            <person name="Jarett J.K."/>
            <person name="Geller-Mcgrath D.E."/>
            <person name="Sieber C.M.K."/>
            <person name="Emerson J.B."/>
            <person name="Anantharaman K."/>
            <person name="Thomas B.C."/>
            <person name="Malmstrom R."/>
            <person name="Stieglmeier M."/>
            <person name="Klingl A."/>
            <person name="Woyke T."/>
            <person name="Ryan C.M."/>
            <person name="Banfield J.F."/>
        </authorList>
    </citation>
    <scope>NUCLEOTIDE SEQUENCE [LARGE SCALE GENOMIC DNA]</scope>
</reference>
<dbReference type="Proteomes" id="UP000231183">
    <property type="component" value="Unassembled WGS sequence"/>
</dbReference>
<feature type="transmembrane region" description="Helical" evidence="7">
    <location>
        <begin position="50"/>
        <end position="72"/>
    </location>
</feature>
<dbReference type="Pfam" id="PF02397">
    <property type="entry name" value="Bac_transf"/>
    <property type="match status" value="1"/>
</dbReference>
<proteinExistence type="inferred from homology"/>
<comment type="similarity">
    <text evidence="2">Belongs to the bacterial sugar transferase family.</text>
</comment>
<evidence type="ECO:0000256" key="6">
    <source>
        <dbReference type="ARBA" id="ARBA00023136"/>
    </source>
</evidence>
<keyword evidence="3" id="KW-0808">Transferase</keyword>
<organism evidence="9 10">
    <name type="scientific">Candidatus Magasanikbacteria bacterium CG10_big_fil_rev_8_21_14_0_10_40_10</name>
    <dbReference type="NCBI Taxonomy" id="1974648"/>
    <lineage>
        <taxon>Bacteria</taxon>
        <taxon>Candidatus Magasanikiibacteriota</taxon>
    </lineage>
</organism>
<gene>
    <name evidence="9" type="ORF">COU31_03515</name>
</gene>
<dbReference type="AlphaFoldDB" id="A0A2M6W3G1"/>
<dbReference type="InterPro" id="IPR017475">
    <property type="entry name" value="EPS_sugar_tfrase"/>
</dbReference>
<feature type="transmembrane region" description="Helical" evidence="7">
    <location>
        <begin position="113"/>
        <end position="133"/>
    </location>
</feature>
<keyword evidence="5 7" id="KW-1133">Transmembrane helix</keyword>
<accession>A0A2M6W3G1</accession>
<evidence type="ECO:0000256" key="2">
    <source>
        <dbReference type="ARBA" id="ARBA00006464"/>
    </source>
</evidence>